<name>A0A9P7MX82_9HYPO</name>
<gene>
    <name evidence="3" type="ORF">E4U56_006534</name>
</gene>
<accession>A0A9P7MX82</accession>
<feature type="signal peptide" evidence="2">
    <location>
        <begin position="1"/>
        <end position="22"/>
    </location>
</feature>
<evidence type="ECO:0000256" key="2">
    <source>
        <dbReference type="SAM" id="SignalP"/>
    </source>
</evidence>
<keyword evidence="2" id="KW-0732">Signal</keyword>
<evidence type="ECO:0008006" key="5">
    <source>
        <dbReference type="Google" id="ProtNLM"/>
    </source>
</evidence>
<feature type="chain" id="PRO_5040187308" description="Vacuolar protein sorting-associated protein 62" evidence="2">
    <location>
        <begin position="23"/>
        <end position="427"/>
    </location>
</feature>
<dbReference type="EMBL" id="SRPS01000053">
    <property type="protein sequence ID" value="KAG5971861.1"/>
    <property type="molecule type" value="Genomic_DNA"/>
</dbReference>
<keyword evidence="1" id="KW-0812">Transmembrane</keyword>
<sequence length="427" mass="48177">MTQRPSWRATLVSLLLVCAASAQNAAALEPVPDFVTKYAPLVWLHSLDPFRPSDLLTHVRHTTPTIDQVPVPNLPSLTLDNLALLNGLNGTVALASKDDVTTLPSWLMGDVPDETGRTANATACVVILVDKGQHEVDAFYFYFYSYDRGANLTQVVEPLNRLVEDTQHGVPFGDHVGDWQVLLILAEHNMVRFHQGKPTGIYYSQHEDGAAYSWADAKLSLQDERPLVFSAYGSHANYVSHGDHIHGKALIDFCDTGILWDPVLSAYFFQFDPQTSHLTRLVHGSSHDDAAPTTNLTSFLYFAGLWGDAEYPKHHPLQKTIPLFGLKRFVSGPLGPLAKQLVRRGLFPDRRARKSWIQWAVGVFMTFYPCCVRGWRKWMSGMVLLVVGLGLMLVFWRAVRYHQRRTRRRRRGYKKLRMMDIPLSDVA</sequence>
<evidence type="ECO:0000313" key="4">
    <source>
        <dbReference type="Proteomes" id="UP000784919"/>
    </source>
</evidence>
<keyword evidence="1" id="KW-1133">Transmembrane helix</keyword>
<organism evidence="3 4">
    <name type="scientific">Claviceps arundinis</name>
    <dbReference type="NCBI Taxonomy" id="1623583"/>
    <lineage>
        <taxon>Eukaryota</taxon>
        <taxon>Fungi</taxon>
        <taxon>Dikarya</taxon>
        <taxon>Ascomycota</taxon>
        <taxon>Pezizomycotina</taxon>
        <taxon>Sordariomycetes</taxon>
        <taxon>Hypocreomycetidae</taxon>
        <taxon>Hypocreales</taxon>
        <taxon>Clavicipitaceae</taxon>
        <taxon>Claviceps</taxon>
    </lineage>
</organism>
<comment type="caution">
    <text evidence="3">The sequence shown here is derived from an EMBL/GenBank/DDBJ whole genome shotgun (WGS) entry which is preliminary data.</text>
</comment>
<dbReference type="Pfam" id="PF06101">
    <property type="entry name" value="Vps62"/>
    <property type="match status" value="1"/>
</dbReference>
<dbReference type="AlphaFoldDB" id="A0A9P7MX82"/>
<evidence type="ECO:0000256" key="1">
    <source>
        <dbReference type="SAM" id="Phobius"/>
    </source>
</evidence>
<dbReference type="PANTHER" id="PTHR48174">
    <property type="entry name" value="DUF946 FAMILY PROTEIN"/>
    <property type="match status" value="1"/>
</dbReference>
<dbReference type="Proteomes" id="UP000784919">
    <property type="component" value="Unassembled WGS sequence"/>
</dbReference>
<protein>
    <recommendedName>
        <fullName evidence="5">Vacuolar protein sorting-associated protein 62</fullName>
    </recommendedName>
</protein>
<proteinExistence type="predicted"/>
<dbReference type="PANTHER" id="PTHR48174:SF5">
    <property type="entry name" value="VACUOLAR PROTEIN SORTING-ASSOCIATED PROTEIN 62"/>
    <property type="match status" value="1"/>
</dbReference>
<dbReference type="OrthoDB" id="188042at2759"/>
<dbReference type="InterPro" id="IPR009291">
    <property type="entry name" value="Vps62"/>
</dbReference>
<feature type="transmembrane region" description="Helical" evidence="1">
    <location>
        <begin position="378"/>
        <end position="399"/>
    </location>
</feature>
<reference evidence="3" key="1">
    <citation type="journal article" date="2020" name="bioRxiv">
        <title>Whole genome comparisons of ergot fungi reveals the divergence and evolution of species within the genus Claviceps are the result of varying mechanisms driving genome evolution and host range expansion.</title>
        <authorList>
            <person name="Wyka S.A."/>
            <person name="Mondo S.J."/>
            <person name="Liu M."/>
            <person name="Dettman J."/>
            <person name="Nalam V."/>
            <person name="Broders K.D."/>
        </authorList>
    </citation>
    <scope>NUCLEOTIDE SEQUENCE</scope>
    <source>
        <strain evidence="3">CCC 1102</strain>
    </source>
</reference>
<keyword evidence="1" id="KW-0472">Membrane</keyword>
<evidence type="ECO:0000313" key="3">
    <source>
        <dbReference type="EMBL" id="KAG5971861.1"/>
    </source>
</evidence>